<dbReference type="AlphaFoldDB" id="A0A518IBG2"/>
<protein>
    <submittedName>
        <fullName evidence="3">Uncharacterized protein</fullName>
    </submittedName>
</protein>
<keyword evidence="2" id="KW-1133">Transmembrane helix</keyword>
<proteinExistence type="predicted"/>
<keyword evidence="4" id="KW-1185">Reference proteome</keyword>
<dbReference type="EMBL" id="CP037452">
    <property type="protein sequence ID" value="QDV50392.1"/>
    <property type="molecule type" value="Genomic_DNA"/>
</dbReference>
<keyword evidence="2" id="KW-0472">Membrane</keyword>
<organism evidence="3 4">
    <name type="scientific">Gimesia fumaroli</name>
    <dbReference type="NCBI Taxonomy" id="2527976"/>
    <lineage>
        <taxon>Bacteria</taxon>
        <taxon>Pseudomonadati</taxon>
        <taxon>Planctomycetota</taxon>
        <taxon>Planctomycetia</taxon>
        <taxon>Planctomycetales</taxon>
        <taxon>Planctomycetaceae</taxon>
        <taxon>Gimesia</taxon>
    </lineage>
</organism>
<feature type="compositionally biased region" description="Low complexity" evidence="1">
    <location>
        <begin position="1"/>
        <end position="19"/>
    </location>
</feature>
<sequence length="255" mass="27809">MSASEPSSSPGFSESDNSDPGTFSDEMVFHQQLKNVLFDVEVPEGLKASVLESLQQDGAGDVVRDHSPGSSRTRFHKRPSTIAGLSACLLFVALLTFFWAAQQPVIALSEFSPEQNPEFNLDSRLLPDFDDNFSAKLPPQGAWHSKDRLALIGDKFYGVSTSQSSAHDAAVGFFRLRMGNAQPVFVALVQIPVHRVEPLPSQTGFDTGSVEYAQLKKGNYATVKWVEDDRVYICIVFGGPRELEALGRALQSASA</sequence>
<dbReference type="KEGG" id="gfm:Enr17x_24320"/>
<evidence type="ECO:0000313" key="3">
    <source>
        <dbReference type="EMBL" id="QDV50392.1"/>
    </source>
</evidence>
<evidence type="ECO:0000256" key="1">
    <source>
        <dbReference type="SAM" id="MobiDB-lite"/>
    </source>
</evidence>
<evidence type="ECO:0000256" key="2">
    <source>
        <dbReference type="SAM" id="Phobius"/>
    </source>
</evidence>
<dbReference type="Proteomes" id="UP000318313">
    <property type="component" value="Chromosome"/>
</dbReference>
<reference evidence="3 4" key="1">
    <citation type="submission" date="2019-03" db="EMBL/GenBank/DDBJ databases">
        <title>Deep-cultivation of Planctomycetes and their phenomic and genomic characterization uncovers novel biology.</title>
        <authorList>
            <person name="Wiegand S."/>
            <person name="Jogler M."/>
            <person name="Boedeker C."/>
            <person name="Pinto D."/>
            <person name="Vollmers J."/>
            <person name="Rivas-Marin E."/>
            <person name="Kohn T."/>
            <person name="Peeters S.H."/>
            <person name="Heuer A."/>
            <person name="Rast P."/>
            <person name="Oberbeckmann S."/>
            <person name="Bunk B."/>
            <person name="Jeske O."/>
            <person name="Meyerdierks A."/>
            <person name="Storesund J.E."/>
            <person name="Kallscheuer N."/>
            <person name="Luecker S."/>
            <person name="Lage O.M."/>
            <person name="Pohl T."/>
            <person name="Merkel B.J."/>
            <person name="Hornburger P."/>
            <person name="Mueller R.-W."/>
            <person name="Bruemmer F."/>
            <person name="Labrenz M."/>
            <person name="Spormann A.M."/>
            <person name="Op den Camp H."/>
            <person name="Overmann J."/>
            <person name="Amann R."/>
            <person name="Jetten M.S.M."/>
            <person name="Mascher T."/>
            <person name="Medema M.H."/>
            <person name="Devos D.P."/>
            <person name="Kaster A.-K."/>
            <person name="Ovreas L."/>
            <person name="Rohde M."/>
            <person name="Galperin M.Y."/>
            <person name="Jogler C."/>
        </authorList>
    </citation>
    <scope>NUCLEOTIDE SEQUENCE [LARGE SCALE GENOMIC DNA]</scope>
    <source>
        <strain evidence="3 4">Enr17</strain>
    </source>
</reference>
<dbReference type="RefSeq" id="WP_198001106.1">
    <property type="nucleotide sequence ID" value="NZ_CP037452.1"/>
</dbReference>
<name>A0A518IBG2_9PLAN</name>
<keyword evidence="2" id="KW-0812">Transmembrane</keyword>
<accession>A0A518IBG2</accession>
<evidence type="ECO:0000313" key="4">
    <source>
        <dbReference type="Proteomes" id="UP000318313"/>
    </source>
</evidence>
<feature type="transmembrane region" description="Helical" evidence="2">
    <location>
        <begin position="82"/>
        <end position="101"/>
    </location>
</feature>
<gene>
    <name evidence="3" type="ORF">Enr17x_24320</name>
</gene>
<feature type="region of interest" description="Disordered" evidence="1">
    <location>
        <begin position="1"/>
        <end position="24"/>
    </location>
</feature>